<keyword evidence="3" id="KW-0325">Glycoprotein</keyword>
<dbReference type="CDD" id="cd00042">
    <property type="entry name" value="CY"/>
    <property type="match status" value="1"/>
</dbReference>
<dbReference type="PANTHER" id="PTHR13814">
    <property type="entry name" value="FETUIN"/>
    <property type="match status" value="1"/>
</dbReference>
<feature type="signal peptide" evidence="5">
    <location>
        <begin position="1"/>
        <end position="20"/>
    </location>
</feature>
<dbReference type="InterPro" id="IPR025764">
    <property type="entry name" value="Cystatin_Fetuin_B"/>
</dbReference>
<feature type="compositionally biased region" description="Basic and acidic residues" evidence="4">
    <location>
        <begin position="380"/>
        <end position="394"/>
    </location>
</feature>
<evidence type="ECO:0000256" key="2">
    <source>
        <dbReference type="ARBA" id="ARBA00023157"/>
    </source>
</evidence>
<feature type="compositionally biased region" description="Basic and acidic residues" evidence="4">
    <location>
        <begin position="341"/>
        <end position="351"/>
    </location>
</feature>
<dbReference type="AlphaFoldDB" id="A0A3Q3X7Y1"/>
<feature type="chain" id="PRO_5018616616" description="Cystatin fetuin-B-type domain-containing protein" evidence="5">
    <location>
        <begin position="21"/>
        <end position="504"/>
    </location>
</feature>
<accession>A0A3Q3X7Y1</accession>
<proteinExistence type="predicted"/>
<dbReference type="InterPro" id="IPR046350">
    <property type="entry name" value="Cystatin_sf"/>
</dbReference>
<organism evidence="7 8">
    <name type="scientific">Mola mola</name>
    <name type="common">Ocean sunfish</name>
    <name type="synonym">Tetraodon mola</name>
    <dbReference type="NCBI Taxonomy" id="94237"/>
    <lineage>
        <taxon>Eukaryota</taxon>
        <taxon>Metazoa</taxon>
        <taxon>Chordata</taxon>
        <taxon>Craniata</taxon>
        <taxon>Vertebrata</taxon>
        <taxon>Euteleostomi</taxon>
        <taxon>Actinopterygii</taxon>
        <taxon>Neopterygii</taxon>
        <taxon>Teleostei</taxon>
        <taxon>Neoteleostei</taxon>
        <taxon>Acanthomorphata</taxon>
        <taxon>Eupercaria</taxon>
        <taxon>Tetraodontiformes</taxon>
        <taxon>Molidae</taxon>
        <taxon>Mola</taxon>
    </lineage>
</organism>
<dbReference type="InterPro" id="IPR050735">
    <property type="entry name" value="Kininogen_Fetuin_HRG"/>
</dbReference>
<dbReference type="SMART" id="SM00043">
    <property type="entry name" value="CY"/>
    <property type="match status" value="2"/>
</dbReference>
<dbReference type="Ensembl" id="ENSMMOT00000024776.1">
    <property type="protein sequence ID" value="ENSMMOP00000024365.1"/>
    <property type="gene ID" value="ENSMMOG00000018537.1"/>
</dbReference>
<evidence type="ECO:0000256" key="5">
    <source>
        <dbReference type="SAM" id="SignalP"/>
    </source>
</evidence>
<dbReference type="GO" id="GO:0005576">
    <property type="term" value="C:extracellular region"/>
    <property type="evidence" value="ECO:0007669"/>
    <property type="project" value="TreeGrafter"/>
</dbReference>
<dbReference type="InterPro" id="IPR000010">
    <property type="entry name" value="Cystatin_dom"/>
</dbReference>
<dbReference type="PROSITE" id="PS51257">
    <property type="entry name" value="PROKAR_LIPOPROTEIN"/>
    <property type="match status" value="1"/>
</dbReference>
<keyword evidence="8" id="KW-1185">Reference proteome</keyword>
<feature type="domain" description="Cystatin fetuin-B-type" evidence="6">
    <location>
        <begin position="144"/>
        <end position="254"/>
    </location>
</feature>
<dbReference type="GO" id="GO:0004869">
    <property type="term" value="F:cysteine-type endopeptidase inhibitor activity"/>
    <property type="evidence" value="ECO:0007669"/>
    <property type="project" value="InterPro"/>
</dbReference>
<dbReference type="PANTHER" id="PTHR13814:SF10">
    <property type="entry name" value="FETUIN-B"/>
    <property type="match status" value="1"/>
</dbReference>
<evidence type="ECO:0000313" key="7">
    <source>
        <dbReference type="Ensembl" id="ENSMMOP00000024365.1"/>
    </source>
</evidence>
<evidence type="ECO:0000256" key="1">
    <source>
        <dbReference type="ARBA" id="ARBA00022729"/>
    </source>
</evidence>
<dbReference type="STRING" id="94237.ENSMMOP00000024365"/>
<evidence type="ECO:0000256" key="3">
    <source>
        <dbReference type="ARBA" id="ARBA00023180"/>
    </source>
</evidence>
<reference evidence="7" key="1">
    <citation type="submission" date="2025-08" db="UniProtKB">
        <authorList>
            <consortium name="Ensembl"/>
        </authorList>
    </citation>
    <scope>IDENTIFICATION</scope>
</reference>
<sequence>MKHCLLLSLLLALGCVHIRGAPVERGGMEEGSCEDPKAVGLAKEALTKINQHRKEGYIFSLHRLSNVYTTKHEENGTVFYLTLDVVETSSSVLSKKDWKTSEIRPVDDTPVYGQCNTASCDMSTFRSSLLFLLTCSVPAHKVTELCPDCPTHISLDNSEVQKTVTLSLEKFNKESGLDKRFCVLKVTRAIAGLGMVRLFNVEYTIQETICLRNTEDVTCEKCPFMTCEFAHTGFCKSSLFYSPTGDADVSVECEIFEPETAERQKALHLLGGENDHSHSDAHVHDPLHDHAHTANDTHTHDHVHDHTKTHADHDKEHADITQHHHTHDHAAGSSHRHAHDHSHDHGHGHDHVHTHHAKAHDHSGDLPNHHHDYKHANSTHSHEHDHEHALDHDHKHPHMHEHEHHHHHHDHDHEGEKHDQPKGTVVMLPPLDQPIIVTAIPVTPVPIGPTVGPVVGVVLPFRPDPQPTIKSFPTSLSAQCPAPAVGETLVEKMFAEDPMFKPAA</sequence>
<feature type="compositionally biased region" description="Basic and acidic residues" evidence="4">
    <location>
        <begin position="360"/>
        <end position="370"/>
    </location>
</feature>
<feature type="region of interest" description="Disordered" evidence="4">
    <location>
        <begin position="272"/>
        <end position="421"/>
    </location>
</feature>
<protein>
    <recommendedName>
        <fullName evidence="6">Cystatin fetuin-B-type domain-containing protein</fullName>
    </recommendedName>
</protein>
<dbReference type="Proteomes" id="UP000261620">
    <property type="component" value="Unplaced"/>
</dbReference>
<feature type="compositionally biased region" description="Basic and acidic residues" evidence="4">
    <location>
        <begin position="411"/>
        <end position="421"/>
    </location>
</feature>
<evidence type="ECO:0000256" key="4">
    <source>
        <dbReference type="SAM" id="MobiDB-lite"/>
    </source>
</evidence>
<dbReference type="Pfam" id="PF00031">
    <property type="entry name" value="Cystatin"/>
    <property type="match status" value="1"/>
</dbReference>
<dbReference type="Gene3D" id="3.10.450.10">
    <property type="match status" value="2"/>
</dbReference>
<evidence type="ECO:0000259" key="6">
    <source>
        <dbReference type="PROSITE" id="PS51530"/>
    </source>
</evidence>
<dbReference type="SUPFAM" id="SSF54403">
    <property type="entry name" value="Cystatin/monellin"/>
    <property type="match status" value="2"/>
</dbReference>
<name>A0A3Q3X7Y1_MOLML</name>
<keyword evidence="2" id="KW-1015">Disulfide bond</keyword>
<feature type="compositionally biased region" description="Basic residues" evidence="4">
    <location>
        <begin position="395"/>
        <end position="410"/>
    </location>
</feature>
<keyword evidence="1 5" id="KW-0732">Signal</keyword>
<feature type="compositionally biased region" description="Basic and acidic residues" evidence="4">
    <location>
        <begin position="273"/>
        <end position="322"/>
    </location>
</feature>
<reference evidence="7" key="2">
    <citation type="submission" date="2025-09" db="UniProtKB">
        <authorList>
            <consortium name="Ensembl"/>
        </authorList>
    </citation>
    <scope>IDENTIFICATION</scope>
</reference>
<dbReference type="PROSITE" id="PS51530">
    <property type="entry name" value="CYSTATIN_FETUIN_B"/>
    <property type="match status" value="1"/>
</dbReference>
<evidence type="ECO:0000313" key="8">
    <source>
        <dbReference type="Proteomes" id="UP000261620"/>
    </source>
</evidence>